<dbReference type="Pfam" id="PF05420">
    <property type="entry name" value="BCSC_C"/>
    <property type="match status" value="1"/>
</dbReference>
<evidence type="ECO:0000256" key="2">
    <source>
        <dbReference type="ARBA" id="ARBA00022737"/>
    </source>
</evidence>
<evidence type="ECO:0000256" key="1">
    <source>
        <dbReference type="ARBA" id="ARBA00022729"/>
    </source>
</evidence>
<dbReference type="EMBL" id="LR134162">
    <property type="protein sequence ID" value="VEB03854.1"/>
    <property type="molecule type" value="Genomic_DNA"/>
</dbReference>
<dbReference type="InterPro" id="IPR008410">
    <property type="entry name" value="BCSC_C"/>
</dbReference>
<evidence type="ECO:0000259" key="4">
    <source>
        <dbReference type="Pfam" id="PF05420"/>
    </source>
</evidence>
<reference evidence="5 6" key="1">
    <citation type="submission" date="2018-12" db="EMBL/GenBank/DDBJ databases">
        <authorList>
            <consortium name="Pathogen Informatics"/>
        </authorList>
    </citation>
    <scope>NUCLEOTIDE SEQUENCE [LARGE SCALE GENOMIC DNA]</scope>
    <source>
        <strain evidence="5 6">NCTC13635</strain>
    </source>
</reference>
<accession>A0A3S4KIJ9</accession>
<evidence type="ECO:0000256" key="3">
    <source>
        <dbReference type="ARBA" id="ARBA00022803"/>
    </source>
</evidence>
<dbReference type="AlphaFoldDB" id="A0A3S4KIJ9"/>
<name>A0A3S4KIJ9_KLEPN</name>
<dbReference type="GO" id="GO:0019867">
    <property type="term" value="C:outer membrane"/>
    <property type="evidence" value="ECO:0007669"/>
    <property type="project" value="InterPro"/>
</dbReference>
<evidence type="ECO:0000313" key="6">
    <source>
        <dbReference type="Proteomes" id="UP000282433"/>
    </source>
</evidence>
<organism evidence="5 6">
    <name type="scientific">Klebsiella pneumoniae</name>
    <dbReference type="NCBI Taxonomy" id="573"/>
    <lineage>
        <taxon>Bacteria</taxon>
        <taxon>Pseudomonadati</taxon>
        <taxon>Pseudomonadota</taxon>
        <taxon>Gammaproteobacteria</taxon>
        <taxon>Enterobacterales</taxon>
        <taxon>Enterobacteriaceae</taxon>
        <taxon>Klebsiella/Raoultella group</taxon>
        <taxon>Klebsiella</taxon>
        <taxon>Klebsiella pneumoniae complex</taxon>
    </lineage>
</organism>
<dbReference type="Proteomes" id="UP000282433">
    <property type="component" value="Chromosome"/>
</dbReference>
<protein>
    <submittedName>
        <fullName evidence="5">Putative cellulose synthase</fullName>
    </submittedName>
</protein>
<proteinExistence type="predicted"/>
<dbReference type="GO" id="GO:0030244">
    <property type="term" value="P:cellulose biosynthetic process"/>
    <property type="evidence" value="ECO:0007669"/>
    <property type="project" value="InterPro"/>
</dbReference>
<keyword evidence="3" id="KW-0802">TPR repeat</keyword>
<keyword evidence="2" id="KW-0677">Repeat</keyword>
<keyword evidence="1" id="KW-0732">Signal</keyword>
<evidence type="ECO:0000313" key="5">
    <source>
        <dbReference type="EMBL" id="VEB03854.1"/>
    </source>
</evidence>
<sequence length="134" mass="14648">MDYSKNLSFFTYGQGGYFSPQNYVSVSLPVSLTEKYDNWTMKLGGSVGYQSYSQDKSAYFPTNSEWQQTLETAVSNGFAKEAYYSATSKSGIGYTLRAGADYKVNKQMTLGARLAMTPSGIITKAPPGSIFAIC</sequence>
<gene>
    <name evidence="5" type="primary">acsC_3</name>
    <name evidence="5" type="ORF">NCTC13635_03970</name>
</gene>
<dbReference type="Gene3D" id="2.40.160.20">
    <property type="match status" value="1"/>
</dbReference>
<dbReference type="SUPFAM" id="SSF56925">
    <property type="entry name" value="OMPA-like"/>
    <property type="match status" value="1"/>
</dbReference>
<feature type="domain" description="Cellulose synthase operon C C-terminal" evidence="4">
    <location>
        <begin position="1"/>
        <end position="117"/>
    </location>
</feature>
<dbReference type="InterPro" id="IPR011250">
    <property type="entry name" value="OMP/PagP_B-barrel"/>
</dbReference>